<dbReference type="Proteomes" id="UP000558475">
    <property type="component" value="Unassembled WGS sequence"/>
</dbReference>
<comment type="caution">
    <text evidence="2">The sequence shown here is derived from an EMBL/GenBank/DDBJ whole genome shotgun (WGS) entry which is preliminary data.</text>
</comment>
<keyword evidence="3" id="KW-1185">Reference proteome</keyword>
<evidence type="ECO:0000313" key="4">
    <source>
        <dbReference type="Proteomes" id="UP000558475"/>
    </source>
</evidence>
<dbReference type="EMBL" id="JAAXZB010000002">
    <property type="protein sequence ID" value="NKW10464.1"/>
    <property type="molecule type" value="Genomic_DNA"/>
</dbReference>
<evidence type="ECO:0000313" key="1">
    <source>
        <dbReference type="EMBL" id="KAB2663747.1"/>
    </source>
</evidence>
<name>A0A7X6FTR5_9HYPH</name>
<reference evidence="1 3" key="1">
    <citation type="submission" date="2019-09" db="EMBL/GenBank/DDBJ databases">
        <title>Taxonomic organization of the family Brucellaceae based on a phylogenomic approach.</title>
        <authorList>
            <person name="Leclercq S."/>
            <person name="Cloeckaert A."/>
            <person name="Zygmunt M.S."/>
        </authorList>
    </citation>
    <scope>NUCLEOTIDE SEQUENCE [LARGE SCALE GENOMIC DNA]</scope>
    <source>
        <strain evidence="1 3">LMG 18957</strain>
    </source>
</reference>
<proteinExistence type="predicted"/>
<accession>A0A7X6FTR5</accession>
<dbReference type="AlphaFoldDB" id="A0A7X6FTR5"/>
<dbReference type="EMBL" id="WBWA01000018">
    <property type="protein sequence ID" value="KAB2663747.1"/>
    <property type="molecule type" value="Genomic_DNA"/>
</dbReference>
<protein>
    <submittedName>
        <fullName evidence="2">Uncharacterized protein</fullName>
    </submittedName>
</protein>
<evidence type="ECO:0000313" key="2">
    <source>
        <dbReference type="EMBL" id="NKW10464.1"/>
    </source>
</evidence>
<dbReference type="RefSeq" id="WP_151678308.1">
    <property type="nucleotide sequence ID" value="NZ_WBWA01000018.1"/>
</dbReference>
<reference evidence="2 4" key="2">
    <citation type="submission" date="2020-04" db="EMBL/GenBank/DDBJ databases">
        <title>Whole genome sequencing of clinical and environmental type strains of Ochrobactrum.</title>
        <authorList>
            <person name="Dharne M."/>
        </authorList>
    </citation>
    <scope>NUCLEOTIDE SEQUENCE [LARGE SCALE GENOMIC DNA]</scope>
    <source>
        <strain evidence="2 4">DSM 13340</strain>
    </source>
</reference>
<dbReference type="Proteomes" id="UP000430843">
    <property type="component" value="Unassembled WGS sequence"/>
</dbReference>
<gene>
    <name evidence="1" type="ORF">F9K91_17325</name>
    <name evidence="2" type="ORF">HGG76_17750</name>
</gene>
<sequence length="109" mass="12268">MNIYQNISIIVIYFDILKLLRTVFSGGKSRILSEAAPEFSEGHLNIQTLLEVMDRAITLTARDVNGAKEPVRSFQFLFPFGDERFCGAFQLTSSELPVGFHAELSRLGR</sequence>
<organism evidence="2 4">
    <name type="scientific">Brucella tritici</name>
    <dbReference type="NCBI Taxonomy" id="94626"/>
    <lineage>
        <taxon>Bacteria</taxon>
        <taxon>Pseudomonadati</taxon>
        <taxon>Pseudomonadota</taxon>
        <taxon>Alphaproteobacteria</taxon>
        <taxon>Hyphomicrobiales</taxon>
        <taxon>Brucellaceae</taxon>
        <taxon>Brucella/Ochrobactrum group</taxon>
        <taxon>Brucella</taxon>
    </lineage>
</organism>
<evidence type="ECO:0000313" key="3">
    <source>
        <dbReference type="Proteomes" id="UP000430843"/>
    </source>
</evidence>